<evidence type="ECO:0000313" key="2">
    <source>
        <dbReference type="EMBL" id="TWH78717.1"/>
    </source>
</evidence>
<feature type="domain" description="SLH" evidence="1">
    <location>
        <begin position="497"/>
        <end position="559"/>
    </location>
</feature>
<dbReference type="PANTHER" id="PTHR43308">
    <property type="entry name" value="OUTER MEMBRANE PROTEIN ALPHA-RELATED"/>
    <property type="match status" value="1"/>
</dbReference>
<organism evidence="2 3">
    <name type="scientific">Sedimentibacter saalensis</name>
    <dbReference type="NCBI Taxonomy" id="130788"/>
    <lineage>
        <taxon>Bacteria</taxon>
        <taxon>Bacillati</taxon>
        <taxon>Bacillota</taxon>
        <taxon>Tissierellia</taxon>
        <taxon>Sedimentibacter</taxon>
    </lineage>
</organism>
<dbReference type="EMBL" id="VLKH01000008">
    <property type="protein sequence ID" value="TWH78717.1"/>
    <property type="molecule type" value="Genomic_DNA"/>
</dbReference>
<dbReference type="OrthoDB" id="1703838at2"/>
<dbReference type="PROSITE" id="PS51272">
    <property type="entry name" value="SLH"/>
    <property type="match status" value="2"/>
</dbReference>
<comment type="caution">
    <text evidence="2">The sequence shown here is derived from an EMBL/GenBank/DDBJ whole genome shotgun (WGS) entry which is preliminary data.</text>
</comment>
<dbReference type="RefSeq" id="WP_145084743.1">
    <property type="nucleotide sequence ID" value="NZ_VLKH01000008.1"/>
</dbReference>
<sequence length="596" mass="69661">MKKIILLITMTLLFSISLCRVYGAESNYLRAKFTESTVSGTNFKEITITPYRYQNGRKLEDDEETSYYIYLPSGYQVIGKSATFVADREGEYPFTVYYSNYKKTFVYKVDDIDEDEDTDDDDTDISFEYELEYDYEKKQILFHMEIDKLRKVITTKSTSVTNEVNYYVDNLTNNAPSEFSITIDDMNYDYKIIKQGEFYLLIELWPLNYDNYSTLVEYKGYNFTNNFNYTVFPSKDIYEDNGNYEALVKSTEGSSQNLFIFNIDDIDYRRPELETELQDDGMFYLEMKDDFGLDYMITFDGKYVPIGKSTAVKDFKYTHATAIAYDGEYIFTVVDKNGNRNVKTVKVDHKKTAKKHKLNLDVHEEDYSKELFENKGLPYDDSKDEETYFESMIPSYMSGSNFLFKPNSPITRAEMVTVFCRLNDLPYDRNAYLKAKFTDIETHWARDYISMGSAKKFVSGYKDKTFKPDGYVTRAEFCQMLTKISAYKARLTAIPASSNYNFDDTAGHWAESEIIKITSRDLVTSSGSLFYPDKPISRAEVVHAINMLYGYNPSKLELNFINSMYKKYYRFTDIEGHKYYNDIIISAVGMYREIIQ</sequence>
<reference evidence="2 3" key="1">
    <citation type="submission" date="2019-07" db="EMBL/GenBank/DDBJ databases">
        <title>Genomic Encyclopedia of Type Strains, Phase I: the one thousand microbial genomes (KMG-I) project.</title>
        <authorList>
            <person name="Kyrpides N."/>
        </authorList>
    </citation>
    <scope>NUCLEOTIDE SEQUENCE [LARGE SCALE GENOMIC DNA]</scope>
    <source>
        <strain evidence="2 3">DSM 13558</strain>
    </source>
</reference>
<keyword evidence="3" id="KW-1185">Reference proteome</keyword>
<feature type="domain" description="SLH" evidence="1">
    <location>
        <begin position="432"/>
        <end position="495"/>
    </location>
</feature>
<name>A0A562J6H0_9FIRM</name>
<dbReference type="InterPro" id="IPR001119">
    <property type="entry name" value="SLH_dom"/>
</dbReference>
<accession>A0A562J6H0</accession>
<evidence type="ECO:0000313" key="3">
    <source>
        <dbReference type="Proteomes" id="UP000315343"/>
    </source>
</evidence>
<dbReference type="InterPro" id="IPR051465">
    <property type="entry name" value="Cell_Envelope_Struct_Comp"/>
</dbReference>
<gene>
    <name evidence="2" type="ORF">LY60_02745</name>
</gene>
<protein>
    <submittedName>
        <fullName evidence="2">S-layer family protein</fullName>
    </submittedName>
</protein>
<dbReference type="AlphaFoldDB" id="A0A562J6H0"/>
<dbReference type="Pfam" id="PF00395">
    <property type="entry name" value="SLH"/>
    <property type="match status" value="2"/>
</dbReference>
<dbReference type="Proteomes" id="UP000315343">
    <property type="component" value="Unassembled WGS sequence"/>
</dbReference>
<evidence type="ECO:0000259" key="1">
    <source>
        <dbReference type="PROSITE" id="PS51272"/>
    </source>
</evidence>
<dbReference type="PANTHER" id="PTHR43308:SF5">
    <property type="entry name" value="S-LAYER PROTEIN _ PEPTIDOGLYCAN ENDO-BETA-N-ACETYLGLUCOSAMINIDASE"/>
    <property type="match status" value="1"/>
</dbReference>
<proteinExistence type="predicted"/>